<feature type="compositionally biased region" description="Pro residues" evidence="2">
    <location>
        <begin position="1416"/>
        <end position="1426"/>
    </location>
</feature>
<feature type="compositionally biased region" description="Basic and acidic residues" evidence="2">
    <location>
        <begin position="950"/>
        <end position="983"/>
    </location>
</feature>
<name>Q6MVS1_NEUCS</name>
<feature type="compositionally biased region" description="Basic and acidic residues" evidence="2">
    <location>
        <begin position="1540"/>
        <end position="1927"/>
    </location>
</feature>
<feature type="compositionally biased region" description="Pro residues" evidence="2">
    <location>
        <begin position="2355"/>
        <end position="2368"/>
    </location>
</feature>
<keyword evidence="1" id="KW-0175">Coiled coil</keyword>
<feature type="region of interest" description="Disordered" evidence="2">
    <location>
        <begin position="900"/>
        <end position="928"/>
    </location>
</feature>
<feature type="compositionally biased region" description="Polar residues" evidence="2">
    <location>
        <begin position="2183"/>
        <end position="2204"/>
    </location>
</feature>
<feature type="compositionally biased region" description="Polar residues" evidence="2">
    <location>
        <begin position="2333"/>
        <end position="2349"/>
    </location>
</feature>
<feature type="compositionally biased region" description="Low complexity" evidence="2">
    <location>
        <begin position="1381"/>
        <end position="1395"/>
    </location>
</feature>
<feature type="compositionally biased region" description="Basic and acidic residues" evidence="2">
    <location>
        <begin position="620"/>
        <end position="696"/>
    </location>
</feature>
<feature type="region of interest" description="Disordered" evidence="2">
    <location>
        <begin position="16"/>
        <end position="264"/>
    </location>
</feature>
<feature type="compositionally biased region" description="Low complexity" evidence="2">
    <location>
        <begin position="328"/>
        <end position="340"/>
    </location>
</feature>
<proteinExistence type="predicted"/>
<feature type="compositionally biased region" description="Basic and acidic residues" evidence="2">
    <location>
        <begin position="2502"/>
        <end position="2515"/>
    </location>
</feature>
<feature type="region of interest" description="Disordered" evidence="2">
    <location>
        <begin position="278"/>
        <end position="420"/>
    </location>
</feature>
<feature type="compositionally biased region" description="Basic residues" evidence="2">
    <location>
        <begin position="2545"/>
        <end position="2556"/>
    </location>
</feature>
<feature type="compositionally biased region" description="Basic and acidic residues" evidence="2">
    <location>
        <begin position="1109"/>
        <end position="1167"/>
    </location>
</feature>
<feature type="compositionally biased region" description="Polar residues" evidence="2">
    <location>
        <begin position="2427"/>
        <end position="2438"/>
    </location>
</feature>
<protein>
    <submittedName>
        <fullName evidence="3">Related to putative cytoplasmic structural protein</fullName>
    </submittedName>
</protein>
<feature type="compositionally biased region" description="Polar residues" evidence="2">
    <location>
        <begin position="2528"/>
        <end position="2538"/>
    </location>
</feature>
<feature type="compositionally biased region" description="Basic and acidic residues" evidence="2">
    <location>
        <begin position="351"/>
        <end position="366"/>
    </location>
</feature>
<dbReference type="PANTHER" id="PTHR38709:SF1">
    <property type="entry name" value="DREBRIN"/>
    <property type="match status" value="1"/>
</dbReference>
<feature type="compositionally biased region" description="Acidic residues" evidence="2">
    <location>
        <begin position="54"/>
        <end position="64"/>
    </location>
</feature>
<feature type="compositionally biased region" description="Polar residues" evidence="2">
    <location>
        <begin position="1333"/>
        <end position="1350"/>
    </location>
</feature>
<dbReference type="EMBL" id="BX842624">
    <property type="protein sequence ID" value="CAE76225.1"/>
    <property type="molecule type" value="Genomic_DNA"/>
</dbReference>
<gene>
    <name evidence="3" type="primary">B10D6.090</name>
</gene>
<feature type="compositionally biased region" description="Polar residues" evidence="2">
    <location>
        <begin position="111"/>
        <end position="122"/>
    </location>
</feature>
<dbReference type="VEuPathDB" id="FungiDB:NCU02858"/>
<feature type="compositionally biased region" description="Acidic residues" evidence="2">
    <location>
        <begin position="291"/>
        <end position="303"/>
    </location>
</feature>
<feature type="region of interest" description="Disordered" evidence="2">
    <location>
        <begin position="2123"/>
        <end position="2215"/>
    </location>
</feature>
<feature type="compositionally biased region" description="Basic and acidic residues" evidence="2">
    <location>
        <begin position="1200"/>
        <end position="1232"/>
    </location>
</feature>
<feature type="compositionally biased region" description="Polar residues" evidence="2">
    <location>
        <begin position="1284"/>
        <end position="1307"/>
    </location>
</feature>
<feature type="compositionally biased region" description="Polar residues" evidence="2">
    <location>
        <begin position="1482"/>
        <end position="1493"/>
    </location>
</feature>
<feature type="region of interest" description="Disordered" evidence="2">
    <location>
        <begin position="2331"/>
        <end position="2556"/>
    </location>
</feature>
<feature type="compositionally biased region" description="Basic and acidic residues" evidence="2">
    <location>
        <begin position="704"/>
        <end position="739"/>
    </location>
</feature>
<feature type="region of interest" description="Disordered" evidence="2">
    <location>
        <begin position="946"/>
        <end position="1092"/>
    </location>
</feature>
<feature type="compositionally biased region" description="Basic and acidic residues" evidence="2">
    <location>
        <begin position="2127"/>
        <end position="2140"/>
    </location>
</feature>
<evidence type="ECO:0000313" key="3">
    <source>
        <dbReference type="EMBL" id="CAE76225.1"/>
    </source>
</evidence>
<reference evidence="3" key="2">
    <citation type="submission" date="2003-11" db="EMBL/GenBank/DDBJ databases">
        <authorList>
            <person name="German Neurospora genome project"/>
        </authorList>
    </citation>
    <scope>NUCLEOTIDE SEQUENCE</scope>
</reference>
<evidence type="ECO:0000256" key="2">
    <source>
        <dbReference type="SAM" id="MobiDB-lite"/>
    </source>
</evidence>
<feature type="compositionally biased region" description="Low complexity" evidence="2">
    <location>
        <begin position="16"/>
        <end position="32"/>
    </location>
</feature>
<organism evidence="3">
    <name type="scientific">Neurospora crassa</name>
    <dbReference type="NCBI Taxonomy" id="5141"/>
    <lineage>
        <taxon>Eukaryota</taxon>
        <taxon>Fungi</taxon>
        <taxon>Dikarya</taxon>
        <taxon>Ascomycota</taxon>
        <taxon>Pezizomycotina</taxon>
        <taxon>Sordariomycetes</taxon>
        <taxon>Sordariomycetidae</taxon>
        <taxon>Sordariales</taxon>
        <taxon>Sordariaceae</taxon>
        <taxon>Neurospora</taxon>
    </lineage>
</organism>
<reference evidence="3" key="1">
    <citation type="submission" date="2003-11" db="EMBL/GenBank/DDBJ databases">
        <authorList>
            <person name="Schulte U."/>
            <person name="Aign V."/>
            <person name="Hoheisel J."/>
            <person name="Brandt P."/>
            <person name="Fartmann B."/>
            <person name="Holland R."/>
            <person name="Nyakatura G."/>
            <person name="Mewes H.W."/>
            <person name="Mannhaupt G."/>
        </authorList>
    </citation>
    <scope>NUCLEOTIDE SEQUENCE</scope>
</reference>
<feature type="compositionally biased region" description="Basic and acidic residues" evidence="2">
    <location>
        <begin position="278"/>
        <end position="290"/>
    </location>
</feature>
<dbReference type="CDD" id="cd06503">
    <property type="entry name" value="ATP-synt_Fo_b"/>
    <property type="match status" value="1"/>
</dbReference>
<feature type="compositionally biased region" description="Polar residues" evidence="2">
    <location>
        <begin position="2450"/>
        <end position="2465"/>
    </location>
</feature>
<feature type="region of interest" description="Disordered" evidence="2">
    <location>
        <begin position="1109"/>
        <end position="1927"/>
    </location>
</feature>
<accession>Q6MVS1</accession>
<sequence length="2556" mass="287494">MAGHNFKQLVFEQFFTESVPLPEPEPTTTTSLADEVEEELGQEQPPPAAVPEPAAEDDIEDTAEKEDVQVTTIPLSGEATPAAADVAPPESDSPELESPGSELADYEQETGYESFTQGQSSSDNDKRLSTIPEEPSDSEGSHDNFLPVDSPDQPVDPREEDHTDVQSTDLHGEPPQMVPEGPTAPETLTGFSPAQLHPESFPPLYVNPDRTPVSGTPGGVAPSSAGEGQSVEPEKHEPAVPEFAQENPANDNNEDNGYIFIGNDDYLGDGERQNIDAWARGEAELTTHVEPDDEASNPEDLEADVCKAPAAGSPDIPELCNVLRPPRSLNSSDNNSSDTSEVAAKGQFQHESLDAWQRRLQDESRGFPEPPMGTMASMFDYTPFSETASNAPASKDTPPNDLPGDRIAEPTDAASSSDGTLFDAETTPLATPPHNGNGVIPTLISSFDKRTFFENLSRVFKKGRKRAEKLRERITLLETGIGGAVPTSIDEQKNKDHVQHMPEERSRYNSIMIKLLKEGYNVPIPWDALEEPQNEEEDISSSAGPLMKQAQAGVSPPQNISEAGKEESLEAGRALDKLLDEKLGEAKNAQKKVAKGETKTDGPQVNPIEHQKPNVAKTPDNPEKPEVLEARGEQAPEYKTLAEERRKAEREDADRKPAEQTVKGEEEETAKNDGDVKPKTLEEQQKAKQEEEDRKLAQQIAKTQQEEAAKASEDAKRRQAEEADDLAKSTEAEKDKALGERIKAAEAEMLKEIGHARAKVAEAERLTKTEKNKVKTANSEMSVARIDAEALEEKRRKAAQEGKAKDAEALEDRRRKALELAEKAAVAEKEASEKVKVYQEAEDKAREELRLLELVRQDAVKAEKAKAAELGNWNVAVNEKAAAAERRRIVREAEEATLAKTTVEKTPKTFTPGGKLTSVAASRGDVSRTRDNHKFVPFLKTSKVAAARSEAAKDADRKHAAAGAEKRQALEAAGAEKRKEIKKGNQQPGVVKASEANVPKSADPAISKSPEASIPTALTEAEKPRNFYETIRRRREWEAQREEAKKKDEAEKIIKPPEADISKPFEANVPKPADPVISKSPEASIPTPLTEVEKPRNFYETIRRRREWEAQREEAKKTDEAEKIIKPPKADISKPSEANVHKAPEKINKPPEADISKPSEANVHKPADPAISKSPEASIPTPLTEAEKQRNFYEAIRRRREWEAKREEAKKKDEETRRDWLEEKKKQMHANDKPASTQQAKVEEAWPSLPSTSQQVKPEALGAAPPSVKLPKIIKIAPPKEKSQSSAKANPQQKPQSPTRKPQQAWSQPKPDGNDRGKTQTLVQVKSQEKTQEQAQASAAENTQGQSQKTMKGPAPKTHPVPAKEKPQPPAQKKPQDPVKKQPQSQAQKKSQQPPQRKDEAPAQQKPQVPAEEKPQPSPQKKPQQPPQQKSQAPARVEKPEPSAWKKRINNLNAKISEESTHTKSQPPRPSIVFGEKKNELQKGNSADQTQAEVPTDNKPQLEPTSSKTKQDVGPEATPATKMDDKKVEETLYVPPQHQETVDTKAQEDQLKAQKVETERLEHEKAEQERVAREKAERAEREKAEREKAEREQVALEKAREKAEQEKAEREKAEREKAERERVEREKAREKLEQERIAREKAELEKAERERIAAEEARKKAELEKAELEKAERERIAAEKARKKAELEKAELEKAELEKAERERVAAEKARKKAEQEKAEQERVEREKAQEKALQEKAEQERIARKKAEQEKAERRKADLEKAERERVALEEARKKAEEEKAEQKRISRKKAELEKAKQEKAEREKADRERAKQEKAEQERISREKAEHEKAERDKAEQERVAREQAERKQAEQERVAREKAEHEKSERGKIQQERLAHERAEHQKAEREKAEHEEAKRQVFERELANRQRVARETAEREEAERERLMHEKFKAEEFERHNLAAQRIAREMAEYERVKECGPEDKYMEAEKPKPVVQSGTANPVVKEKEERTHAGQPIFNLDGSEPKHKDKMLQVCLNLKAKRLELVESAEEYGEAAKRQNEKMEELVHLRDHNLMIREQELQKIKLIDEQLEKEVRAIRRVIAEERRKIEAKQRMLDAVQAELKAEKPLDWVPFIVSSAQPNLNREQGHERGRERERRSAVGLSSQIPGAPENYGEEYPLEGHPAWGHVPEQDQYPSVDAPSWNSYPFNESKNSAPEQEQSGGPRNPLPEAPRSLGVPQKAVILPTEDYDTSQVSRLPAEFQSTIPGQTHVQNFENQPPETGFAGMFCMNCHWVFEKLRCSCTWGSLSRARPLLCQWCGWEHGFLYCPTHRLSFWDHTSVPVQPPAELTRVSHPTSSYQSGYQGQTYVPQPQWNAPPPQWNAPPPHLNAPQQGLHEFQPQFNPSQGPLMSPREPVWVHNDAIPEPNLQGPYTQPNHHRQLYDPRNPSRSQNEPYTQPNHHRQLYDPRNPSRSQNEPYPSGSNPPKGSRAERPSRPRRTSSSHSGPNQPGLGPRLWSPNQKKLLDSFKGDGDRGEQVPSQAPVAEGNIVTSSTLPSVQEETKSAGRGRQRKHRNSR</sequence>
<feature type="region of interest" description="Disordered" evidence="2">
    <location>
        <begin position="791"/>
        <end position="811"/>
    </location>
</feature>
<evidence type="ECO:0000256" key="1">
    <source>
        <dbReference type="SAM" id="Coils"/>
    </source>
</evidence>
<feature type="region of interest" description="Disordered" evidence="2">
    <location>
        <begin position="532"/>
        <end position="739"/>
    </location>
</feature>
<feature type="compositionally biased region" description="Basic and acidic residues" evidence="2">
    <location>
        <begin position="563"/>
        <end position="585"/>
    </location>
</feature>
<feature type="compositionally biased region" description="Basic and acidic residues" evidence="2">
    <location>
        <begin position="1035"/>
        <end position="1063"/>
    </location>
</feature>
<feature type="coiled-coil region" evidence="1">
    <location>
        <begin position="2027"/>
        <end position="2103"/>
    </location>
</feature>
<dbReference type="GO" id="GO:0005856">
    <property type="term" value="C:cytoskeleton"/>
    <property type="evidence" value="ECO:0007669"/>
    <property type="project" value="TreeGrafter"/>
</dbReference>
<dbReference type="PANTHER" id="PTHR38709">
    <property type="entry name" value="SI:CH73-193C12.2-RELATED"/>
    <property type="match status" value="1"/>
</dbReference>
<feature type="compositionally biased region" description="Basic and acidic residues" evidence="2">
    <location>
        <begin position="155"/>
        <end position="164"/>
    </location>
</feature>